<accession>A0A699XNP4</accession>
<dbReference type="EMBL" id="BKCJ011883932">
    <property type="protein sequence ID" value="GFD60883.1"/>
    <property type="molecule type" value="Genomic_DNA"/>
</dbReference>
<protein>
    <submittedName>
        <fullName evidence="2">Uncharacterized protein</fullName>
    </submittedName>
</protein>
<evidence type="ECO:0000256" key="1">
    <source>
        <dbReference type="SAM" id="MobiDB-lite"/>
    </source>
</evidence>
<dbReference type="AlphaFoldDB" id="A0A699XNP4"/>
<feature type="region of interest" description="Disordered" evidence="1">
    <location>
        <begin position="19"/>
        <end position="70"/>
    </location>
</feature>
<name>A0A699XNP4_TANCI</name>
<sequence>VEPGVVDVPGPVARRLRVPDGTRHRRTKSAVPAEARLGRMDRHDVPDRSPLRHRPGPAALEGRTASRRHL</sequence>
<evidence type="ECO:0000313" key="2">
    <source>
        <dbReference type="EMBL" id="GFD60883.1"/>
    </source>
</evidence>
<gene>
    <name evidence="2" type="ORF">Tci_932852</name>
</gene>
<reference evidence="2" key="1">
    <citation type="journal article" date="2019" name="Sci. Rep.">
        <title>Draft genome of Tanacetum cinerariifolium, the natural source of mosquito coil.</title>
        <authorList>
            <person name="Yamashiro T."/>
            <person name="Shiraishi A."/>
            <person name="Satake H."/>
            <person name="Nakayama K."/>
        </authorList>
    </citation>
    <scope>NUCLEOTIDE SEQUENCE</scope>
</reference>
<comment type="caution">
    <text evidence="2">The sequence shown here is derived from an EMBL/GenBank/DDBJ whole genome shotgun (WGS) entry which is preliminary data.</text>
</comment>
<organism evidence="2">
    <name type="scientific">Tanacetum cinerariifolium</name>
    <name type="common">Dalmatian daisy</name>
    <name type="synonym">Chrysanthemum cinerariifolium</name>
    <dbReference type="NCBI Taxonomy" id="118510"/>
    <lineage>
        <taxon>Eukaryota</taxon>
        <taxon>Viridiplantae</taxon>
        <taxon>Streptophyta</taxon>
        <taxon>Embryophyta</taxon>
        <taxon>Tracheophyta</taxon>
        <taxon>Spermatophyta</taxon>
        <taxon>Magnoliopsida</taxon>
        <taxon>eudicotyledons</taxon>
        <taxon>Gunneridae</taxon>
        <taxon>Pentapetalae</taxon>
        <taxon>asterids</taxon>
        <taxon>campanulids</taxon>
        <taxon>Asterales</taxon>
        <taxon>Asteraceae</taxon>
        <taxon>Asteroideae</taxon>
        <taxon>Anthemideae</taxon>
        <taxon>Anthemidinae</taxon>
        <taxon>Tanacetum</taxon>
    </lineage>
</organism>
<feature type="compositionally biased region" description="Basic and acidic residues" evidence="1">
    <location>
        <begin position="36"/>
        <end position="50"/>
    </location>
</feature>
<feature type="non-terminal residue" evidence="2">
    <location>
        <position position="1"/>
    </location>
</feature>
<proteinExistence type="predicted"/>